<comment type="caution">
    <text evidence="5">The sequence shown here is derived from an EMBL/GenBank/DDBJ whole genome shotgun (WGS) entry which is preliminary data.</text>
</comment>
<dbReference type="GO" id="GO:0016491">
    <property type="term" value="F:oxidoreductase activity"/>
    <property type="evidence" value="ECO:0007669"/>
    <property type="project" value="InterPro"/>
</dbReference>
<dbReference type="EMBL" id="LCYG01000045">
    <property type="protein sequence ID" value="KLK91775.1"/>
    <property type="molecule type" value="Genomic_DNA"/>
</dbReference>
<feature type="domain" description="NADP-dependent oxidoreductase" evidence="4">
    <location>
        <begin position="16"/>
        <end position="264"/>
    </location>
</feature>
<dbReference type="Proteomes" id="UP000035489">
    <property type="component" value="Unassembled WGS sequence"/>
</dbReference>
<organism evidence="5 6">
    <name type="scientific">Microvirga vignae</name>
    <dbReference type="NCBI Taxonomy" id="1225564"/>
    <lineage>
        <taxon>Bacteria</taxon>
        <taxon>Pseudomonadati</taxon>
        <taxon>Pseudomonadota</taxon>
        <taxon>Alphaproteobacteria</taxon>
        <taxon>Hyphomicrobiales</taxon>
        <taxon>Methylobacteriaceae</taxon>
        <taxon>Microvirga</taxon>
    </lineage>
</organism>
<dbReference type="PATRIC" id="fig|1225564.3.peg.4740"/>
<dbReference type="InterPro" id="IPR023210">
    <property type="entry name" value="NADP_OxRdtase_dom"/>
</dbReference>
<dbReference type="PANTHER" id="PTHR43638">
    <property type="entry name" value="OXIDOREDUCTASE, ALDO/KETO REDUCTASE FAMILY PROTEIN"/>
    <property type="match status" value="1"/>
</dbReference>
<dbReference type="PANTHER" id="PTHR43638:SF3">
    <property type="entry name" value="ALDEHYDE REDUCTASE"/>
    <property type="match status" value="1"/>
</dbReference>
<evidence type="ECO:0000256" key="1">
    <source>
        <dbReference type="PIRSR" id="PIRSR000097-1"/>
    </source>
</evidence>
<feature type="site" description="Lowers pKa of active site Tyr" evidence="3">
    <location>
        <position position="79"/>
    </location>
</feature>
<dbReference type="PRINTS" id="PR00069">
    <property type="entry name" value="ALDKETRDTASE"/>
</dbReference>
<evidence type="ECO:0000256" key="3">
    <source>
        <dbReference type="PIRSR" id="PIRSR000097-3"/>
    </source>
</evidence>
<accession>A0A0H1R962</accession>
<dbReference type="RefSeq" id="WP_047190406.1">
    <property type="nucleotide sequence ID" value="NZ_LCYG01000045.1"/>
</dbReference>
<dbReference type="OrthoDB" id="9772407at2"/>
<dbReference type="CDD" id="cd19138">
    <property type="entry name" value="AKR_YeaE"/>
    <property type="match status" value="1"/>
</dbReference>
<reference evidence="5 6" key="1">
    <citation type="submission" date="2015-05" db="EMBL/GenBank/DDBJ databases">
        <title>Draft genome sequence of Microvirga vignae strain BR3299, a novel nitrogen fixing bacteria isolated from Brazil semi-aired region.</title>
        <authorList>
            <person name="Zilli J.E."/>
            <person name="Passos S.R."/>
            <person name="Leite J."/>
            <person name="Baldani J.I."/>
            <person name="Xavier G.R."/>
            <person name="Rumjaneck N.G."/>
            <person name="Simoes-Araujo J.L."/>
        </authorList>
    </citation>
    <scope>NUCLEOTIDE SEQUENCE [LARGE SCALE GENOMIC DNA]</scope>
    <source>
        <strain evidence="5 6">BR3299</strain>
    </source>
</reference>
<sequence length="278" mass="31379">MSRYVTLPTGETVPALGQGTWQMAEVRGKRAQEIEALRLGVELGMTLIDTAEMYGEGASEELIAEALGSERDRLFLVSKVYPHNASRRGVVEACERSLKRLKTDHLDLYLLHWRGSVPLEETVAGLEELRRSGTIRHWGVSNFDTDDMEELFYIEGGTDCTTNQVLYNVTRRGPEYDLIPWMVERRMPLMAYSPIEQGRLPKTGILQTIGRNHGASPYQVALAWLLQKRGIIAIPKASSPAHVRDNQRALEIRLSPEELDAIDAEFPAPKRKRPLEMI</sequence>
<protein>
    <submittedName>
        <fullName evidence="5">Aldo/keto reductase</fullName>
    </submittedName>
</protein>
<evidence type="ECO:0000313" key="6">
    <source>
        <dbReference type="Proteomes" id="UP000035489"/>
    </source>
</evidence>
<evidence type="ECO:0000313" key="5">
    <source>
        <dbReference type="EMBL" id="KLK91775.1"/>
    </source>
</evidence>
<dbReference type="InterPro" id="IPR020471">
    <property type="entry name" value="AKR"/>
</dbReference>
<evidence type="ECO:0000256" key="2">
    <source>
        <dbReference type="PIRSR" id="PIRSR000097-2"/>
    </source>
</evidence>
<gene>
    <name evidence="5" type="ORF">AA309_18025</name>
</gene>
<dbReference type="SUPFAM" id="SSF51430">
    <property type="entry name" value="NAD(P)-linked oxidoreductase"/>
    <property type="match status" value="1"/>
</dbReference>
<dbReference type="Gene3D" id="3.20.20.100">
    <property type="entry name" value="NADP-dependent oxidoreductase domain"/>
    <property type="match status" value="1"/>
</dbReference>
<dbReference type="PIRSF" id="PIRSF000097">
    <property type="entry name" value="AKR"/>
    <property type="match status" value="1"/>
</dbReference>
<feature type="active site" description="Proton donor" evidence="1">
    <location>
        <position position="54"/>
    </location>
</feature>
<name>A0A0H1R962_9HYPH</name>
<dbReference type="InterPro" id="IPR036812">
    <property type="entry name" value="NAD(P)_OxRdtase_dom_sf"/>
</dbReference>
<evidence type="ECO:0000259" key="4">
    <source>
        <dbReference type="Pfam" id="PF00248"/>
    </source>
</evidence>
<dbReference type="AlphaFoldDB" id="A0A0H1R962"/>
<feature type="binding site" evidence="2">
    <location>
        <position position="112"/>
    </location>
    <ligand>
        <name>substrate</name>
    </ligand>
</feature>
<dbReference type="STRING" id="1225564.AA309_18025"/>
<proteinExistence type="predicted"/>
<keyword evidence="6" id="KW-1185">Reference proteome</keyword>
<dbReference type="Pfam" id="PF00248">
    <property type="entry name" value="Aldo_ket_red"/>
    <property type="match status" value="1"/>
</dbReference>